<reference evidence="1" key="1">
    <citation type="submission" date="2018-05" db="EMBL/GenBank/DDBJ databases">
        <authorList>
            <person name="Lanie J.A."/>
            <person name="Ng W.-L."/>
            <person name="Kazmierczak K.M."/>
            <person name="Andrzejewski T.M."/>
            <person name="Davidsen T.M."/>
            <person name="Wayne K.J."/>
            <person name="Tettelin H."/>
            <person name="Glass J.I."/>
            <person name="Rusch D."/>
            <person name="Podicherti R."/>
            <person name="Tsui H.-C.T."/>
            <person name="Winkler M.E."/>
        </authorList>
    </citation>
    <scope>NUCLEOTIDE SEQUENCE</scope>
</reference>
<organism evidence="1">
    <name type="scientific">marine metagenome</name>
    <dbReference type="NCBI Taxonomy" id="408172"/>
    <lineage>
        <taxon>unclassified sequences</taxon>
        <taxon>metagenomes</taxon>
        <taxon>ecological metagenomes</taxon>
    </lineage>
</organism>
<accession>A0A382LPJ4</accession>
<proteinExistence type="predicted"/>
<name>A0A382LPJ4_9ZZZZ</name>
<protein>
    <submittedName>
        <fullName evidence="1">Uncharacterized protein</fullName>
    </submittedName>
</protein>
<evidence type="ECO:0000313" key="1">
    <source>
        <dbReference type="EMBL" id="SVC37675.1"/>
    </source>
</evidence>
<dbReference type="AlphaFoldDB" id="A0A382LPJ4"/>
<gene>
    <name evidence="1" type="ORF">METZ01_LOCUS290529</name>
</gene>
<dbReference type="EMBL" id="UINC01087905">
    <property type="protein sequence ID" value="SVC37675.1"/>
    <property type="molecule type" value="Genomic_DNA"/>
</dbReference>
<sequence length="71" mass="8306">MAYGSGYLGVTFWALFLRLRINGHRLWSFAGLSNRRRQSLLEQAARFNAELPHDLREAYCTTYFHGRDLLT</sequence>